<dbReference type="Gene3D" id="3.40.50.150">
    <property type="entry name" value="Vaccinia Virus protein VP39"/>
    <property type="match status" value="1"/>
</dbReference>
<proteinExistence type="predicted"/>
<dbReference type="Pfam" id="PF08241">
    <property type="entry name" value="Methyltransf_11"/>
    <property type="match status" value="1"/>
</dbReference>
<reference evidence="2 3" key="1">
    <citation type="journal article" date="2015" name="Nature">
        <title>rRNA introns, odd ribosomes, and small enigmatic genomes across a large radiation of phyla.</title>
        <authorList>
            <person name="Brown C.T."/>
            <person name="Hug L.A."/>
            <person name="Thomas B.C."/>
            <person name="Sharon I."/>
            <person name="Castelle C.J."/>
            <person name="Singh A."/>
            <person name="Wilkins M.J."/>
            <person name="Williams K.H."/>
            <person name="Banfield J.F."/>
        </authorList>
    </citation>
    <scope>NUCLEOTIDE SEQUENCE [LARGE SCALE GENOMIC DNA]</scope>
</reference>
<comment type="caution">
    <text evidence="2">The sequence shown here is derived from an EMBL/GenBank/DDBJ whole genome shotgun (WGS) entry which is preliminary data.</text>
</comment>
<evidence type="ECO:0000313" key="3">
    <source>
        <dbReference type="Proteomes" id="UP000033876"/>
    </source>
</evidence>
<feature type="domain" description="Methyltransferase type 11" evidence="1">
    <location>
        <begin position="105"/>
        <end position="175"/>
    </location>
</feature>
<protein>
    <recommendedName>
        <fullName evidence="1">Methyltransferase type 11 domain-containing protein</fullName>
    </recommendedName>
</protein>
<dbReference type="InterPro" id="IPR013216">
    <property type="entry name" value="Methyltransf_11"/>
</dbReference>
<evidence type="ECO:0000259" key="1">
    <source>
        <dbReference type="Pfam" id="PF08241"/>
    </source>
</evidence>
<dbReference type="CDD" id="cd02440">
    <property type="entry name" value="AdoMet_MTases"/>
    <property type="match status" value="1"/>
</dbReference>
<dbReference type="EMBL" id="LBTF01000065">
    <property type="protein sequence ID" value="KKQ34016.1"/>
    <property type="molecule type" value="Genomic_DNA"/>
</dbReference>
<dbReference type="AlphaFoldDB" id="A0A0G0K043"/>
<accession>A0A0G0K043</accession>
<organism evidence="2 3">
    <name type="scientific">Candidatus Nomurabacteria bacterium GW2011_GWB1_37_5</name>
    <dbReference type="NCBI Taxonomy" id="1618742"/>
    <lineage>
        <taxon>Bacteria</taxon>
        <taxon>Candidatus Nomuraibacteriota</taxon>
    </lineage>
</organism>
<dbReference type="SUPFAM" id="SSF53335">
    <property type="entry name" value="S-adenosyl-L-methionine-dependent methyltransferases"/>
    <property type="match status" value="1"/>
</dbReference>
<name>A0A0G0K043_9BACT</name>
<evidence type="ECO:0000313" key="2">
    <source>
        <dbReference type="EMBL" id="KKQ34016.1"/>
    </source>
</evidence>
<gene>
    <name evidence="2" type="ORF">US50_C0065G0007</name>
</gene>
<dbReference type="InterPro" id="IPR029063">
    <property type="entry name" value="SAM-dependent_MTases_sf"/>
</dbReference>
<sequence length="249" mass="29053">MRSLKYKKRFEYVSQYYDQNYSGGEIDKEIKTVGKFLIKNTSGRVLDCGCGPVPQIWSIFMPKATEIRAIDLPQESVDFAIKKITNVQSWRREFAPYQKFVEDAISHPMKNYIVQQIKKIKEVKQADITKKLPYPENYFDTIISLYSLGVLRNENELEKAIKNINKMMKIGGKLLYVSTNGNNTNKTLPEYTWRGLTNVLVKVKKLLKKYGFLIKEIKIAKTNDDDNEMYKYNEIKMLSAVKIKSYLLK</sequence>
<dbReference type="GO" id="GO:0008757">
    <property type="term" value="F:S-adenosylmethionine-dependent methyltransferase activity"/>
    <property type="evidence" value="ECO:0007669"/>
    <property type="project" value="InterPro"/>
</dbReference>
<dbReference type="Proteomes" id="UP000033876">
    <property type="component" value="Unassembled WGS sequence"/>
</dbReference>